<gene>
    <name evidence="3" type="ORF">QBC35DRAFT_297288</name>
</gene>
<dbReference type="InterPro" id="IPR052741">
    <property type="entry name" value="Mitochondrial_HTD2"/>
</dbReference>
<name>A0AAN7AH37_9PEZI</name>
<dbReference type="InterPro" id="IPR029069">
    <property type="entry name" value="HotDog_dom_sf"/>
</dbReference>
<reference evidence="3" key="1">
    <citation type="journal article" date="2023" name="Mol. Phylogenet. Evol.">
        <title>Genome-scale phylogeny and comparative genomics of the fungal order Sordariales.</title>
        <authorList>
            <person name="Hensen N."/>
            <person name="Bonometti L."/>
            <person name="Westerberg I."/>
            <person name="Brannstrom I.O."/>
            <person name="Guillou S."/>
            <person name="Cros-Aarteil S."/>
            <person name="Calhoun S."/>
            <person name="Haridas S."/>
            <person name="Kuo A."/>
            <person name="Mondo S."/>
            <person name="Pangilinan J."/>
            <person name="Riley R."/>
            <person name="LaButti K."/>
            <person name="Andreopoulos B."/>
            <person name="Lipzen A."/>
            <person name="Chen C."/>
            <person name="Yan M."/>
            <person name="Daum C."/>
            <person name="Ng V."/>
            <person name="Clum A."/>
            <person name="Steindorff A."/>
            <person name="Ohm R.A."/>
            <person name="Martin F."/>
            <person name="Silar P."/>
            <person name="Natvig D.O."/>
            <person name="Lalanne C."/>
            <person name="Gautier V."/>
            <person name="Ament-Velasquez S.L."/>
            <person name="Kruys A."/>
            <person name="Hutchinson M.I."/>
            <person name="Powell A.J."/>
            <person name="Barry K."/>
            <person name="Miller A.N."/>
            <person name="Grigoriev I.V."/>
            <person name="Debuchy R."/>
            <person name="Gladieux P."/>
            <person name="Hiltunen Thoren M."/>
            <person name="Johannesson H."/>
        </authorList>
    </citation>
    <scope>NUCLEOTIDE SEQUENCE</scope>
    <source>
        <strain evidence="3">PSN309</strain>
    </source>
</reference>
<dbReference type="EMBL" id="MU864441">
    <property type="protein sequence ID" value="KAK4185722.1"/>
    <property type="molecule type" value="Genomic_DNA"/>
</dbReference>
<dbReference type="Gene3D" id="3.10.129.10">
    <property type="entry name" value="Hotdog Thioesterase"/>
    <property type="match status" value="2"/>
</dbReference>
<evidence type="ECO:0000259" key="2">
    <source>
        <dbReference type="Pfam" id="PF13452"/>
    </source>
</evidence>
<dbReference type="Proteomes" id="UP001302126">
    <property type="component" value="Unassembled WGS sequence"/>
</dbReference>
<reference evidence="3" key="2">
    <citation type="submission" date="2023-05" db="EMBL/GenBank/DDBJ databases">
        <authorList>
            <consortium name="Lawrence Berkeley National Laboratory"/>
            <person name="Steindorff A."/>
            <person name="Hensen N."/>
            <person name="Bonometti L."/>
            <person name="Westerberg I."/>
            <person name="Brannstrom I.O."/>
            <person name="Guillou S."/>
            <person name="Cros-Aarteil S."/>
            <person name="Calhoun S."/>
            <person name="Haridas S."/>
            <person name="Kuo A."/>
            <person name="Mondo S."/>
            <person name="Pangilinan J."/>
            <person name="Riley R."/>
            <person name="Labutti K."/>
            <person name="Andreopoulos B."/>
            <person name="Lipzen A."/>
            <person name="Chen C."/>
            <person name="Yanf M."/>
            <person name="Daum C."/>
            <person name="Ng V."/>
            <person name="Clum A."/>
            <person name="Ohm R."/>
            <person name="Martin F."/>
            <person name="Silar P."/>
            <person name="Natvig D."/>
            <person name="Lalanne C."/>
            <person name="Gautier V."/>
            <person name="Ament-Velasquez S.L."/>
            <person name="Kruys A."/>
            <person name="Hutchinson M.I."/>
            <person name="Powell A.J."/>
            <person name="Barry K."/>
            <person name="Miller A.N."/>
            <person name="Grigoriev I.V."/>
            <person name="Debuchy R."/>
            <person name="Gladieux P."/>
            <person name="Thoren M.H."/>
            <person name="Johannesson H."/>
        </authorList>
    </citation>
    <scope>NUCLEOTIDE SEQUENCE</scope>
    <source>
        <strain evidence="3">PSN309</strain>
    </source>
</reference>
<feature type="domain" description="FAS1-like dehydratase" evidence="2">
    <location>
        <begin position="114"/>
        <end position="171"/>
    </location>
</feature>
<protein>
    <submittedName>
        <fullName evidence="3">Mesaconyl-c(4)-CoA hydratase</fullName>
    </submittedName>
</protein>
<dbReference type="PANTHER" id="PTHR28152:SF2">
    <property type="entry name" value="N-TERMINAL OF MAOC-LIKE DEHYDRATASE DOMAIN-CONTAINING PROTEIN"/>
    <property type="match status" value="1"/>
</dbReference>
<evidence type="ECO:0000313" key="3">
    <source>
        <dbReference type="EMBL" id="KAK4185722.1"/>
    </source>
</evidence>
<feature type="region of interest" description="Disordered" evidence="1">
    <location>
        <begin position="197"/>
        <end position="234"/>
    </location>
</feature>
<dbReference type="SUPFAM" id="SSF54637">
    <property type="entry name" value="Thioesterase/thiol ester dehydrase-isomerase"/>
    <property type="match status" value="1"/>
</dbReference>
<dbReference type="GO" id="GO:0019171">
    <property type="term" value="F:(3R)-hydroxyacyl-[acyl-carrier-protein] dehydratase activity"/>
    <property type="evidence" value="ECO:0007669"/>
    <property type="project" value="TreeGrafter"/>
</dbReference>
<evidence type="ECO:0000256" key="1">
    <source>
        <dbReference type="SAM" id="MobiDB-lite"/>
    </source>
</evidence>
<sequence>MVSRVRVVGALSRPLSIWPHRPRHTRTITTTTAAEAAAHLLETTTNKIFTRTQLLDGNQLQKLSLTLNRKELHPGLDITENAPPNGTPLPPGYHLVYFTPSQLEEDLAPDGSDRTFNSPGPFTRRMWAGGRMNWHHDAPPLRVGDEVTETTQILDVSAKKSRDGSEMVLVDVLKEYFVPGGGRALSDQRSWIFRKPPSPTHTIASATTSPPPSNIRTSINDTFPASPSEEEQEGFPTRHILLSPVALFRFSALTFNAHKIHYNDPWTRQVENHPSVVVHGPLNLINMMDYWRDVHSHSSFSGNPPTSVDYRALSPVYAGDEYTITTASLEAGQSGKKKTAYSKVGLVVEKRGVVCMRGEVFVEVKR</sequence>
<accession>A0AAN7AH37</accession>
<organism evidence="3 4">
    <name type="scientific">Podospora australis</name>
    <dbReference type="NCBI Taxonomy" id="1536484"/>
    <lineage>
        <taxon>Eukaryota</taxon>
        <taxon>Fungi</taxon>
        <taxon>Dikarya</taxon>
        <taxon>Ascomycota</taxon>
        <taxon>Pezizomycotina</taxon>
        <taxon>Sordariomycetes</taxon>
        <taxon>Sordariomycetidae</taxon>
        <taxon>Sordariales</taxon>
        <taxon>Podosporaceae</taxon>
        <taxon>Podospora</taxon>
    </lineage>
</organism>
<feature type="compositionally biased region" description="Polar residues" evidence="1">
    <location>
        <begin position="200"/>
        <end position="225"/>
    </location>
</feature>
<dbReference type="PANTHER" id="PTHR28152">
    <property type="entry name" value="HYDROXYACYL-THIOESTER DEHYDRATASE TYPE 2, MITOCHONDRIAL"/>
    <property type="match status" value="1"/>
</dbReference>
<evidence type="ECO:0000313" key="4">
    <source>
        <dbReference type="Proteomes" id="UP001302126"/>
    </source>
</evidence>
<dbReference type="Pfam" id="PF13452">
    <property type="entry name" value="FAS1_DH_region"/>
    <property type="match status" value="1"/>
</dbReference>
<dbReference type="AlphaFoldDB" id="A0AAN7AH37"/>
<dbReference type="GO" id="GO:0005739">
    <property type="term" value="C:mitochondrion"/>
    <property type="evidence" value="ECO:0007669"/>
    <property type="project" value="TreeGrafter"/>
</dbReference>
<dbReference type="InterPro" id="IPR039569">
    <property type="entry name" value="FAS1-like_DH_region"/>
</dbReference>
<comment type="caution">
    <text evidence="3">The sequence shown here is derived from an EMBL/GenBank/DDBJ whole genome shotgun (WGS) entry which is preliminary data.</text>
</comment>
<proteinExistence type="predicted"/>
<dbReference type="FunFam" id="3.10.129.10:FF:000103">
    <property type="entry name" value="WGS project CABT00000000 data, contig 2.1"/>
    <property type="match status" value="1"/>
</dbReference>
<keyword evidence="4" id="KW-1185">Reference proteome</keyword>